<comment type="caution">
    <text evidence="3">The sequence shown here is derived from an EMBL/GenBank/DDBJ whole genome shotgun (WGS) entry which is preliminary data.</text>
</comment>
<evidence type="ECO:0000256" key="2">
    <source>
        <dbReference type="ARBA" id="ARBA00022840"/>
    </source>
</evidence>
<proteinExistence type="predicted"/>
<accession>A0AAD3M581</accession>
<keyword evidence="1" id="KW-0547">Nucleotide-binding</keyword>
<keyword evidence="4" id="KW-1185">Reference proteome</keyword>
<gene>
    <name evidence="3" type="ORF">AKAME5_000188300</name>
</gene>
<dbReference type="GO" id="GO:0005524">
    <property type="term" value="F:ATP binding"/>
    <property type="evidence" value="ECO:0007669"/>
    <property type="project" value="UniProtKB-KW"/>
</dbReference>
<dbReference type="GO" id="GO:0005739">
    <property type="term" value="C:mitochondrion"/>
    <property type="evidence" value="ECO:0007669"/>
    <property type="project" value="TreeGrafter"/>
</dbReference>
<evidence type="ECO:0000313" key="4">
    <source>
        <dbReference type="Proteomes" id="UP001279410"/>
    </source>
</evidence>
<keyword evidence="2" id="KW-0067">ATP-binding</keyword>
<dbReference type="PANTHER" id="PTHR12169">
    <property type="entry name" value="ATPASE N2B"/>
    <property type="match status" value="1"/>
</dbReference>
<evidence type="ECO:0000256" key="1">
    <source>
        <dbReference type="ARBA" id="ARBA00022741"/>
    </source>
</evidence>
<dbReference type="PANTHER" id="PTHR12169:SF25">
    <property type="entry name" value="AFG1-LIKE ATPASE A"/>
    <property type="match status" value="1"/>
</dbReference>
<dbReference type="Proteomes" id="UP001279410">
    <property type="component" value="Unassembled WGS sequence"/>
</dbReference>
<name>A0AAD3M581_LATJO</name>
<dbReference type="AlphaFoldDB" id="A0AAD3M581"/>
<reference evidence="3" key="1">
    <citation type="submission" date="2022-08" db="EMBL/GenBank/DDBJ databases">
        <title>Genome sequencing of akame (Lates japonicus).</title>
        <authorList>
            <person name="Hashiguchi Y."/>
            <person name="Takahashi H."/>
        </authorList>
    </citation>
    <scope>NUCLEOTIDE SEQUENCE</scope>
    <source>
        <strain evidence="3">Kochi</strain>
    </source>
</reference>
<organism evidence="3 4">
    <name type="scientific">Lates japonicus</name>
    <name type="common">Japanese lates</name>
    <dbReference type="NCBI Taxonomy" id="270547"/>
    <lineage>
        <taxon>Eukaryota</taxon>
        <taxon>Metazoa</taxon>
        <taxon>Chordata</taxon>
        <taxon>Craniata</taxon>
        <taxon>Vertebrata</taxon>
        <taxon>Euteleostomi</taxon>
        <taxon>Actinopterygii</taxon>
        <taxon>Neopterygii</taxon>
        <taxon>Teleostei</taxon>
        <taxon>Neoteleostei</taxon>
        <taxon>Acanthomorphata</taxon>
        <taxon>Carangaria</taxon>
        <taxon>Carangaria incertae sedis</taxon>
        <taxon>Centropomidae</taxon>
        <taxon>Lates</taxon>
    </lineage>
</organism>
<dbReference type="InterPro" id="IPR005654">
    <property type="entry name" value="ATPase_AFG1-like"/>
</dbReference>
<evidence type="ECO:0000313" key="3">
    <source>
        <dbReference type="EMBL" id="GLD47788.1"/>
    </source>
</evidence>
<sequence length="178" mass="20232">MEEGGVSVARRSIISKAEYAKRKAGKWPNPRPPIAPVAEEISEEACLLCFDNRFRNIAKHFVTVTGIDYMEEQTLCWKTLLSAAHNARGCPLYDHKVRVVILADHPLEDIFVHDGDHGHDESHILMDDLGLKRDEASSLSIFSGEEEKFAFQRTVSRLTEMQTDEYWLEGDRSTKSQV</sequence>
<dbReference type="EMBL" id="BRZM01000004">
    <property type="protein sequence ID" value="GLD47788.1"/>
    <property type="molecule type" value="Genomic_DNA"/>
</dbReference>
<dbReference type="GO" id="GO:0016887">
    <property type="term" value="F:ATP hydrolysis activity"/>
    <property type="evidence" value="ECO:0007669"/>
    <property type="project" value="InterPro"/>
</dbReference>
<protein>
    <submittedName>
        <fullName evidence="3">AFG1 like ATPase a isoform X2</fullName>
    </submittedName>
</protein>